<feature type="region of interest" description="Disordered" evidence="1">
    <location>
        <begin position="1"/>
        <end position="22"/>
    </location>
</feature>
<name>A0A6A6TGG4_9PLEO</name>
<evidence type="ECO:0000256" key="1">
    <source>
        <dbReference type="SAM" id="MobiDB-lite"/>
    </source>
</evidence>
<sequence length="74" mass="8060">MFSQRRVRPHLTATVGEEELSEETVQSFCSSAAPYATSVPELADPDRALCITSDADQNMRRGRPVGPIASLPNQ</sequence>
<evidence type="ECO:0000313" key="3">
    <source>
        <dbReference type="Proteomes" id="UP000799324"/>
    </source>
</evidence>
<dbReference type="EMBL" id="MU004319">
    <property type="protein sequence ID" value="KAF2658003.1"/>
    <property type="molecule type" value="Genomic_DNA"/>
</dbReference>
<dbReference type="AlphaFoldDB" id="A0A6A6TGG4"/>
<protein>
    <submittedName>
        <fullName evidence="2">Uncharacterized protein</fullName>
    </submittedName>
</protein>
<dbReference type="Proteomes" id="UP000799324">
    <property type="component" value="Unassembled WGS sequence"/>
</dbReference>
<gene>
    <name evidence="2" type="ORF">K491DRAFT_302383</name>
</gene>
<evidence type="ECO:0000313" key="2">
    <source>
        <dbReference type="EMBL" id="KAF2658003.1"/>
    </source>
</evidence>
<keyword evidence="3" id="KW-1185">Reference proteome</keyword>
<organism evidence="2 3">
    <name type="scientific">Lophiostoma macrostomum CBS 122681</name>
    <dbReference type="NCBI Taxonomy" id="1314788"/>
    <lineage>
        <taxon>Eukaryota</taxon>
        <taxon>Fungi</taxon>
        <taxon>Dikarya</taxon>
        <taxon>Ascomycota</taxon>
        <taxon>Pezizomycotina</taxon>
        <taxon>Dothideomycetes</taxon>
        <taxon>Pleosporomycetidae</taxon>
        <taxon>Pleosporales</taxon>
        <taxon>Lophiostomataceae</taxon>
        <taxon>Lophiostoma</taxon>
    </lineage>
</organism>
<proteinExistence type="predicted"/>
<feature type="region of interest" description="Disordered" evidence="1">
    <location>
        <begin position="54"/>
        <end position="74"/>
    </location>
</feature>
<accession>A0A6A6TGG4</accession>
<reference evidence="2" key="1">
    <citation type="journal article" date="2020" name="Stud. Mycol.">
        <title>101 Dothideomycetes genomes: a test case for predicting lifestyles and emergence of pathogens.</title>
        <authorList>
            <person name="Haridas S."/>
            <person name="Albert R."/>
            <person name="Binder M."/>
            <person name="Bloem J."/>
            <person name="Labutti K."/>
            <person name="Salamov A."/>
            <person name="Andreopoulos B."/>
            <person name="Baker S."/>
            <person name="Barry K."/>
            <person name="Bills G."/>
            <person name="Bluhm B."/>
            <person name="Cannon C."/>
            <person name="Castanera R."/>
            <person name="Culley D."/>
            <person name="Daum C."/>
            <person name="Ezra D."/>
            <person name="Gonzalez J."/>
            <person name="Henrissat B."/>
            <person name="Kuo A."/>
            <person name="Liang C."/>
            <person name="Lipzen A."/>
            <person name="Lutzoni F."/>
            <person name="Magnuson J."/>
            <person name="Mondo S."/>
            <person name="Nolan M."/>
            <person name="Ohm R."/>
            <person name="Pangilinan J."/>
            <person name="Park H.-J."/>
            <person name="Ramirez L."/>
            <person name="Alfaro M."/>
            <person name="Sun H."/>
            <person name="Tritt A."/>
            <person name="Yoshinaga Y."/>
            <person name="Zwiers L.-H."/>
            <person name="Turgeon B."/>
            <person name="Goodwin S."/>
            <person name="Spatafora J."/>
            <person name="Crous P."/>
            <person name="Grigoriev I."/>
        </authorList>
    </citation>
    <scope>NUCLEOTIDE SEQUENCE</scope>
    <source>
        <strain evidence="2">CBS 122681</strain>
    </source>
</reference>